<dbReference type="GO" id="GO:0003676">
    <property type="term" value="F:nucleic acid binding"/>
    <property type="evidence" value="ECO:0007669"/>
    <property type="project" value="InterPro"/>
</dbReference>
<protein>
    <recommendedName>
        <fullName evidence="3">CCHC-type domain-containing protein</fullName>
    </recommendedName>
</protein>
<dbReference type="PROSITE" id="PS50158">
    <property type="entry name" value="ZF_CCHC"/>
    <property type="match status" value="1"/>
</dbReference>
<dbReference type="InterPro" id="IPR036875">
    <property type="entry name" value="Znf_CCHC_sf"/>
</dbReference>
<comment type="caution">
    <text evidence="4">The sequence shown here is derived from an EMBL/GenBank/DDBJ whole genome shotgun (WGS) entry which is preliminary data.</text>
</comment>
<keyword evidence="1" id="KW-0862">Zinc</keyword>
<keyword evidence="1" id="KW-0479">Metal-binding</keyword>
<dbReference type="SUPFAM" id="SSF57756">
    <property type="entry name" value="Retrovirus zinc finger-like domains"/>
    <property type="match status" value="1"/>
</dbReference>
<organism evidence="4 5">
    <name type="scientific">Rhypophila decipiens</name>
    <dbReference type="NCBI Taxonomy" id="261697"/>
    <lineage>
        <taxon>Eukaryota</taxon>
        <taxon>Fungi</taxon>
        <taxon>Dikarya</taxon>
        <taxon>Ascomycota</taxon>
        <taxon>Pezizomycotina</taxon>
        <taxon>Sordariomycetes</taxon>
        <taxon>Sordariomycetidae</taxon>
        <taxon>Sordariales</taxon>
        <taxon>Naviculisporaceae</taxon>
        <taxon>Rhypophila</taxon>
    </lineage>
</organism>
<keyword evidence="1" id="KW-0863">Zinc-finger</keyword>
<dbReference type="EMBL" id="MU858705">
    <property type="protein sequence ID" value="KAK4205875.1"/>
    <property type="molecule type" value="Genomic_DNA"/>
</dbReference>
<evidence type="ECO:0000313" key="5">
    <source>
        <dbReference type="Proteomes" id="UP001301769"/>
    </source>
</evidence>
<dbReference type="AlphaFoldDB" id="A0AAN6XSN8"/>
<evidence type="ECO:0000313" key="4">
    <source>
        <dbReference type="EMBL" id="KAK4205875.1"/>
    </source>
</evidence>
<feature type="non-terminal residue" evidence="4">
    <location>
        <position position="1"/>
    </location>
</feature>
<proteinExistence type="predicted"/>
<feature type="compositionally biased region" description="Gly residues" evidence="2">
    <location>
        <begin position="118"/>
        <end position="134"/>
    </location>
</feature>
<dbReference type="GO" id="GO:0008270">
    <property type="term" value="F:zinc ion binding"/>
    <property type="evidence" value="ECO:0007669"/>
    <property type="project" value="UniProtKB-KW"/>
</dbReference>
<sequence length="227" mass="25052">LIKHLTEQYGNANALADAKDEFADLKFGDLCKYQEFLNDFTRLAGKRILPQTEWKDEFMARLPAILANPLTKEKLDSKVSFSDLAKLGADMAHAMVRARKLKERERAAVSGKTTTGNAAGGTGTNRGSTSGSGGRPATPANPPAPRTNMDLSKLPPLTDDLMKELIAAGKCFTCREAGHTSFKCPHKAQKNANRSARINAIIDREARDKEIIERFRQHERATEEQEN</sequence>
<accession>A0AAN6XSN8</accession>
<name>A0AAN6XSN8_9PEZI</name>
<gene>
    <name evidence="4" type="ORF">QBC37DRAFT_381676</name>
</gene>
<dbReference type="Gene3D" id="4.10.60.10">
    <property type="entry name" value="Zinc finger, CCHC-type"/>
    <property type="match status" value="1"/>
</dbReference>
<dbReference type="Proteomes" id="UP001301769">
    <property type="component" value="Unassembled WGS sequence"/>
</dbReference>
<evidence type="ECO:0000256" key="2">
    <source>
        <dbReference type="SAM" id="MobiDB-lite"/>
    </source>
</evidence>
<keyword evidence="5" id="KW-1185">Reference proteome</keyword>
<reference evidence="4" key="2">
    <citation type="submission" date="2023-05" db="EMBL/GenBank/DDBJ databases">
        <authorList>
            <consortium name="Lawrence Berkeley National Laboratory"/>
            <person name="Steindorff A."/>
            <person name="Hensen N."/>
            <person name="Bonometti L."/>
            <person name="Westerberg I."/>
            <person name="Brannstrom I.O."/>
            <person name="Guillou S."/>
            <person name="Cros-Aarteil S."/>
            <person name="Calhoun S."/>
            <person name="Haridas S."/>
            <person name="Kuo A."/>
            <person name="Mondo S."/>
            <person name="Pangilinan J."/>
            <person name="Riley R."/>
            <person name="Labutti K."/>
            <person name="Andreopoulos B."/>
            <person name="Lipzen A."/>
            <person name="Chen C."/>
            <person name="Yanf M."/>
            <person name="Daum C."/>
            <person name="Ng V."/>
            <person name="Clum A."/>
            <person name="Ohm R."/>
            <person name="Martin F."/>
            <person name="Silar P."/>
            <person name="Natvig D."/>
            <person name="Lalanne C."/>
            <person name="Gautier V."/>
            <person name="Ament-Velasquez S.L."/>
            <person name="Kruys A."/>
            <person name="Hutchinson M.I."/>
            <person name="Powell A.J."/>
            <person name="Barry K."/>
            <person name="Miller A.N."/>
            <person name="Grigoriev I.V."/>
            <person name="Debuchy R."/>
            <person name="Gladieux P."/>
            <person name="Thoren M.H."/>
            <person name="Johannesson H."/>
        </authorList>
    </citation>
    <scope>NUCLEOTIDE SEQUENCE</scope>
    <source>
        <strain evidence="4">PSN293</strain>
    </source>
</reference>
<dbReference type="InterPro" id="IPR001878">
    <property type="entry name" value="Znf_CCHC"/>
</dbReference>
<feature type="domain" description="CCHC-type" evidence="3">
    <location>
        <begin position="170"/>
        <end position="185"/>
    </location>
</feature>
<evidence type="ECO:0000256" key="1">
    <source>
        <dbReference type="PROSITE-ProRule" id="PRU00047"/>
    </source>
</evidence>
<feature type="region of interest" description="Disordered" evidence="2">
    <location>
        <begin position="101"/>
        <end position="152"/>
    </location>
</feature>
<reference evidence="4" key="1">
    <citation type="journal article" date="2023" name="Mol. Phylogenet. Evol.">
        <title>Genome-scale phylogeny and comparative genomics of the fungal order Sordariales.</title>
        <authorList>
            <person name="Hensen N."/>
            <person name="Bonometti L."/>
            <person name="Westerberg I."/>
            <person name="Brannstrom I.O."/>
            <person name="Guillou S."/>
            <person name="Cros-Aarteil S."/>
            <person name="Calhoun S."/>
            <person name="Haridas S."/>
            <person name="Kuo A."/>
            <person name="Mondo S."/>
            <person name="Pangilinan J."/>
            <person name="Riley R."/>
            <person name="LaButti K."/>
            <person name="Andreopoulos B."/>
            <person name="Lipzen A."/>
            <person name="Chen C."/>
            <person name="Yan M."/>
            <person name="Daum C."/>
            <person name="Ng V."/>
            <person name="Clum A."/>
            <person name="Steindorff A."/>
            <person name="Ohm R.A."/>
            <person name="Martin F."/>
            <person name="Silar P."/>
            <person name="Natvig D.O."/>
            <person name="Lalanne C."/>
            <person name="Gautier V."/>
            <person name="Ament-Velasquez S.L."/>
            <person name="Kruys A."/>
            <person name="Hutchinson M.I."/>
            <person name="Powell A.J."/>
            <person name="Barry K."/>
            <person name="Miller A.N."/>
            <person name="Grigoriev I.V."/>
            <person name="Debuchy R."/>
            <person name="Gladieux P."/>
            <person name="Hiltunen Thoren M."/>
            <person name="Johannesson H."/>
        </authorList>
    </citation>
    <scope>NUCLEOTIDE SEQUENCE</scope>
    <source>
        <strain evidence="4">PSN293</strain>
    </source>
</reference>
<evidence type="ECO:0000259" key="3">
    <source>
        <dbReference type="PROSITE" id="PS50158"/>
    </source>
</evidence>